<dbReference type="RefSeq" id="WP_164326983.1">
    <property type="nucleotide sequence ID" value="NZ_BMNG01000004.1"/>
</dbReference>
<evidence type="ECO:0000313" key="4">
    <source>
        <dbReference type="Proteomes" id="UP000656881"/>
    </source>
</evidence>
<organism evidence="3 4">
    <name type="scientific">Streptomyces lasiicapitis</name>
    <dbReference type="NCBI Taxonomy" id="1923961"/>
    <lineage>
        <taxon>Bacteria</taxon>
        <taxon>Bacillati</taxon>
        <taxon>Actinomycetota</taxon>
        <taxon>Actinomycetes</taxon>
        <taxon>Kitasatosporales</taxon>
        <taxon>Streptomycetaceae</taxon>
        <taxon>Streptomyces</taxon>
    </lineage>
</organism>
<gene>
    <name evidence="3" type="ORF">GCM10012286_22210</name>
</gene>
<dbReference type="SUPFAM" id="SSF52402">
    <property type="entry name" value="Adenine nucleotide alpha hydrolases-like"/>
    <property type="match status" value="2"/>
</dbReference>
<protein>
    <submittedName>
        <fullName evidence="3">Stress-inducible protein</fullName>
    </submittedName>
</protein>
<dbReference type="PANTHER" id="PTHR46268">
    <property type="entry name" value="STRESS RESPONSE PROTEIN NHAX"/>
    <property type="match status" value="1"/>
</dbReference>
<accession>A0ABQ2LQC3</accession>
<feature type="domain" description="UspA" evidence="2">
    <location>
        <begin position="161"/>
        <end position="295"/>
    </location>
</feature>
<dbReference type="Pfam" id="PF00582">
    <property type="entry name" value="Usp"/>
    <property type="match status" value="2"/>
</dbReference>
<evidence type="ECO:0000259" key="2">
    <source>
        <dbReference type="Pfam" id="PF00582"/>
    </source>
</evidence>
<dbReference type="InterPro" id="IPR006015">
    <property type="entry name" value="Universal_stress_UspA"/>
</dbReference>
<comment type="similarity">
    <text evidence="1">Belongs to the universal stress protein A family.</text>
</comment>
<dbReference type="InterPro" id="IPR014729">
    <property type="entry name" value="Rossmann-like_a/b/a_fold"/>
</dbReference>
<proteinExistence type="inferred from homology"/>
<evidence type="ECO:0000313" key="3">
    <source>
        <dbReference type="EMBL" id="GGO41821.1"/>
    </source>
</evidence>
<reference evidence="4" key="1">
    <citation type="journal article" date="2019" name="Int. J. Syst. Evol. Microbiol.">
        <title>The Global Catalogue of Microorganisms (GCM) 10K type strain sequencing project: providing services to taxonomists for standard genome sequencing and annotation.</title>
        <authorList>
            <consortium name="The Broad Institute Genomics Platform"/>
            <consortium name="The Broad Institute Genome Sequencing Center for Infectious Disease"/>
            <person name="Wu L."/>
            <person name="Ma J."/>
        </authorList>
    </citation>
    <scope>NUCLEOTIDE SEQUENCE [LARGE SCALE GENOMIC DNA]</scope>
    <source>
        <strain evidence="4">CGMCC 4.7349</strain>
    </source>
</reference>
<name>A0ABQ2LQC3_9ACTN</name>
<sequence>MVRPIVVGLDGSRESVCAAHWAAREAVRRGLPLRLMHAWEGMPKDTEPVSLPELKVPQSRARAILHGAVDQVRARCPSVRLTAEPIGRPPVPALVAEAESAELLVLGSQGFGGLGGLLAGSVAMAVVARARMPVVLVRAGFAAVDEHVPNGDGQASAGNPYRPVALALDLTHDCHALLDFAFEAARHRAAPLHAVYAWRLPHTHTDTDEQGHVPGRWDAEWALDSVLDPWRDKYPDVTVHAEAEHTRPVHAVLRAAEHAGLLVLGREVRRGAVGGRTGHVTRMAIQHVSCPIAVVAHE</sequence>
<dbReference type="Gene3D" id="3.40.50.620">
    <property type="entry name" value="HUPs"/>
    <property type="match status" value="2"/>
</dbReference>
<dbReference type="InterPro" id="IPR006016">
    <property type="entry name" value="UspA"/>
</dbReference>
<dbReference type="EMBL" id="BMNG01000004">
    <property type="protein sequence ID" value="GGO41821.1"/>
    <property type="molecule type" value="Genomic_DNA"/>
</dbReference>
<evidence type="ECO:0000256" key="1">
    <source>
        <dbReference type="ARBA" id="ARBA00008791"/>
    </source>
</evidence>
<keyword evidence="4" id="KW-1185">Reference proteome</keyword>
<feature type="domain" description="UspA" evidence="2">
    <location>
        <begin position="1"/>
        <end position="138"/>
    </location>
</feature>
<dbReference type="PANTHER" id="PTHR46268:SF6">
    <property type="entry name" value="UNIVERSAL STRESS PROTEIN UP12"/>
    <property type="match status" value="1"/>
</dbReference>
<comment type="caution">
    <text evidence="3">The sequence shown here is derived from an EMBL/GenBank/DDBJ whole genome shotgun (WGS) entry which is preliminary data.</text>
</comment>
<dbReference type="PRINTS" id="PR01438">
    <property type="entry name" value="UNVRSLSTRESS"/>
</dbReference>
<dbReference type="Proteomes" id="UP000656881">
    <property type="component" value="Unassembled WGS sequence"/>
</dbReference>